<dbReference type="PANTHER" id="PTHR46250:SF15">
    <property type="entry name" value="OS01G0523800 PROTEIN"/>
    <property type="match status" value="1"/>
</dbReference>
<name>A0A5P1EDN3_ASPOF</name>
<protein>
    <submittedName>
        <fullName evidence="1">Uncharacterized protein</fullName>
    </submittedName>
</protein>
<reference evidence="2" key="1">
    <citation type="journal article" date="2017" name="Nat. Commun.">
        <title>The asparagus genome sheds light on the origin and evolution of a young Y chromosome.</title>
        <authorList>
            <person name="Harkess A."/>
            <person name="Zhou J."/>
            <person name="Xu C."/>
            <person name="Bowers J.E."/>
            <person name="Van der Hulst R."/>
            <person name="Ayyampalayam S."/>
            <person name="Mercati F."/>
            <person name="Riccardi P."/>
            <person name="McKain M.R."/>
            <person name="Kakrana A."/>
            <person name="Tang H."/>
            <person name="Ray J."/>
            <person name="Groenendijk J."/>
            <person name="Arikit S."/>
            <person name="Mathioni S.M."/>
            <person name="Nakano M."/>
            <person name="Shan H."/>
            <person name="Telgmann-Rauber A."/>
            <person name="Kanno A."/>
            <person name="Yue Z."/>
            <person name="Chen H."/>
            <person name="Li W."/>
            <person name="Chen Y."/>
            <person name="Xu X."/>
            <person name="Zhang Y."/>
            <person name="Luo S."/>
            <person name="Chen H."/>
            <person name="Gao J."/>
            <person name="Mao Z."/>
            <person name="Pires J.C."/>
            <person name="Luo M."/>
            <person name="Kudrna D."/>
            <person name="Wing R.A."/>
            <person name="Meyers B.C."/>
            <person name="Yi K."/>
            <person name="Kong H."/>
            <person name="Lavrijsen P."/>
            <person name="Sunseri F."/>
            <person name="Falavigna A."/>
            <person name="Ye Y."/>
            <person name="Leebens-Mack J.H."/>
            <person name="Chen G."/>
        </authorList>
    </citation>
    <scope>NUCLEOTIDE SEQUENCE [LARGE SCALE GENOMIC DNA]</scope>
    <source>
        <strain evidence="2">cv. DH0086</strain>
    </source>
</reference>
<dbReference type="EMBL" id="CM007387">
    <property type="protein sequence ID" value="ONK62909.1"/>
    <property type="molecule type" value="Genomic_DNA"/>
</dbReference>
<organism evidence="1 2">
    <name type="scientific">Asparagus officinalis</name>
    <name type="common">Garden asparagus</name>
    <dbReference type="NCBI Taxonomy" id="4686"/>
    <lineage>
        <taxon>Eukaryota</taxon>
        <taxon>Viridiplantae</taxon>
        <taxon>Streptophyta</taxon>
        <taxon>Embryophyta</taxon>
        <taxon>Tracheophyta</taxon>
        <taxon>Spermatophyta</taxon>
        <taxon>Magnoliopsida</taxon>
        <taxon>Liliopsida</taxon>
        <taxon>Asparagales</taxon>
        <taxon>Asparagaceae</taxon>
        <taxon>Asparagoideae</taxon>
        <taxon>Asparagus</taxon>
    </lineage>
</organism>
<keyword evidence="2" id="KW-1185">Reference proteome</keyword>
<evidence type="ECO:0000313" key="2">
    <source>
        <dbReference type="Proteomes" id="UP000243459"/>
    </source>
</evidence>
<accession>A0A5P1EDN3</accession>
<dbReference type="AlphaFoldDB" id="A0A5P1EDN3"/>
<dbReference type="Proteomes" id="UP000243459">
    <property type="component" value="Chromosome 7"/>
</dbReference>
<proteinExistence type="predicted"/>
<evidence type="ECO:0000313" key="1">
    <source>
        <dbReference type="EMBL" id="ONK62909.1"/>
    </source>
</evidence>
<dbReference type="Gramene" id="ONK62909">
    <property type="protein sequence ID" value="ONK62909"/>
    <property type="gene ID" value="A4U43_C07F9380"/>
</dbReference>
<sequence length="111" mass="12442">MSSKLKGESSFPILKCSKSVLFGQRIFEQKSNRGLTDKVQVTKSNIAMLFKVTRPIKNATRFKEKAFPHLDTLSIGFGKDRATGKGMEHPYDVIEELDREAGHDTDADDIP</sequence>
<gene>
    <name evidence="1" type="ORF">A4U43_C07F9380</name>
</gene>
<dbReference type="PANTHER" id="PTHR46250">
    <property type="entry name" value="MYB/SANT-LIKE DNA-BINDING DOMAIN PROTEIN-RELATED"/>
    <property type="match status" value="1"/>
</dbReference>